<dbReference type="Proteomes" id="UP000078046">
    <property type="component" value="Unassembled WGS sequence"/>
</dbReference>
<evidence type="ECO:0000313" key="2">
    <source>
        <dbReference type="Proteomes" id="UP000078046"/>
    </source>
</evidence>
<dbReference type="EMBL" id="LWCA01001393">
    <property type="protein sequence ID" value="OAF65214.1"/>
    <property type="molecule type" value="Genomic_DNA"/>
</dbReference>
<dbReference type="AlphaFoldDB" id="A0A177AVH3"/>
<gene>
    <name evidence="1" type="ORF">A3Q56_07086</name>
</gene>
<comment type="caution">
    <text evidence="1">The sequence shown here is derived from an EMBL/GenBank/DDBJ whole genome shotgun (WGS) entry which is preliminary data.</text>
</comment>
<organism evidence="1 2">
    <name type="scientific">Intoshia linei</name>
    <dbReference type="NCBI Taxonomy" id="1819745"/>
    <lineage>
        <taxon>Eukaryota</taxon>
        <taxon>Metazoa</taxon>
        <taxon>Spiralia</taxon>
        <taxon>Lophotrochozoa</taxon>
        <taxon>Mesozoa</taxon>
        <taxon>Orthonectida</taxon>
        <taxon>Rhopaluridae</taxon>
        <taxon>Intoshia</taxon>
    </lineage>
</organism>
<name>A0A177AVH3_9BILA</name>
<protein>
    <submittedName>
        <fullName evidence="1">Uncharacterized protein</fullName>
    </submittedName>
</protein>
<reference evidence="1 2" key="1">
    <citation type="submission" date="2016-04" db="EMBL/GenBank/DDBJ databases">
        <title>The genome of Intoshia linei affirms orthonectids as highly simplified spiralians.</title>
        <authorList>
            <person name="Mikhailov K.V."/>
            <person name="Slusarev G.S."/>
            <person name="Nikitin M.A."/>
            <person name="Logacheva M.D."/>
            <person name="Penin A."/>
            <person name="Aleoshin V."/>
            <person name="Panchin Y.V."/>
        </authorList>
    </citation>
    <scope>NUCLEOTIDE SEQUENCE [LARGE SCALE GENOMIC DNA]</scope>
    <source>
        <strain evidence="1">Intl2013</strain>
        <tissue evidence="1">Whole animal</tissue>
    </source>
</reference>
<accession>A0A177AVH3</accession>
<keyword evidence="2" id="KW-1185">Reference proteome</keyword>
<sequence length="44" mass="5101">MLSNTEHVAILQNQKMIELIFKHINQGNDQHTINKKQTEKGSCH</sequence>
<evidence type="ECO:0000313" key="1">
    <source>
        <dbReference type="EMBL" id="OAF65214.1"/>
    </source>
</evidence>
<proteinExistence type="predicted"/>